<keyword evidence="3 9" id="KW-0479">Metal-binding</keyword>
<evidence type="ECO:0000313" key="12">
    <source>
        <dbReference type="EMBL" id="TJY44571.1"/>
    </source>
</evidence>
<comment type="function">
    <text evidence="9 10">Catalyzes hydrolysis of the D-alanyl-D-alanine dipeptide.</text>
</comment>
<evidence type="ECO:0000256" key="7">
    <source>
        <dbReference type="ARBA" id="ARBA00023049"/>
    </source>
</evidence>
<keyword evidence="7 9" id="KW-0482">Metalloprotease</keyword>
<comment type="similarity">
    <text evidence="9 10">Belongs to the peptidase M15D family.</text>
</comment>
<dbReference type="GO" id="GO:0008270">
    <property type="term" value="F:zinc ion binding"/>
    <property type="evidence" value="ECO:0007669"/>
    <property type="project" value="UniProtKB-UniRule"/>
</dbReference>
<sequence>MSIMSFWKKLTVGAVSLALLVVTVANAGAAEEQFTKKRQLPKGFVYLDEVMPTAEFDIRYYSEYNFAGTRIDGYWAPLPIMTVETAKALKKVNDELEKKGYHLKVYDAYRPQKAVDHFIRWSQDAGDTKMKKTFYPNVDKRNLFKLGYLAKKSGHSRGSTVDLTIVETKSGKELDMGSPFDLLDEISSHGTKRISAEQKANRDLLKNVMIKHGFKSYSKEWWHYTLQKEPFPAKYFNFDVQ</sequence>
<dbReference type="InterPro" id="IPR009045">
    <property type="entry name" value="Zn_M74/Hedgehog-like"/>
</dbReference>
<dbReference type="PANTHER" id="PTHR43126:SF1">
    <property type="entry name" value="D-ALANYL-D-ALANINE DIPEPTIDASE"/>
    <property type="match status" value="1"/>
</dbReference>
<dbReference type="PIRSF" id="PIRSF026671">
    <property type="entry name" value="AA_dipeptidase"/>
    <property type="match status" value="1"/>
</dbReference>
<keyword evidence="8 10" id="KW-0961">Cell wall biogenesis/degradation</keyword>
<keyword evidence="13" id="KW-1185">Reference proteome</keyword>
<comment type="caution">
    <text evidence="12">The sequence shown here is derived from an EMBL/GenBank/DDBJ whole genome shotgun (WGS) entry which is preliminary data.</text>
</comment>
<protein>
    <recommendedName>
        <fullName evidence="9 10">D-alanyl-D-alanine dipeptidase</fullName>
        <shortName evidence="9 10">D-Ala-D-Ala dipeptidase</shortName>
        <ecNumber evidence="9 10">3.4.13.22</ecNumber>
    </recommendedName>
</protein>
<accession>A0A4U0FHY3</accession>
<evidence type="ECO:0000256" key="1">
    <source>
        <dbReference type="ARBA" id="ARBA00001362"/>
    </source>
</evidence>
<evidence type="ECO:0000256" key="3">
    <source>
        <dbReference type="ARBA" id="ARBA00022723"/>
    </source>
</evidence>
<feature type="binding site" evidence="9">
    <location>
        <position position="162"/>
    </location>
    <ligand>
        <name>Zn(2+)</name>
        <dbReference type="ChEBI" id="CHEBI:29105"/>
        <note>catalytic</note>
    </ligand>
</feature>
<keyword evidence="6 9" id="KW-0224">Dipeptidase</keyword>
<keyword evidence="5 9" id="KW-0862">Zinc</keyword>
<dbReference type="EMBL" id="SUPK01000001">
    <property type="protein sequence ID" value="TJY44571.1"/>
    <property type="molecule type" value="Genomic_DNA"/>
</dbReference>
<feature type="site" description="Transition state stabilizer" evidence="9">
    <location>
        <position position="110"/>
    </location>
</feature>
<dbReference type="CDD" id="cd14817">
    <property type="entry name" value="D-Ala-D-Ala_dipeptidase_VanX"/>
    <property type="match status" value="1"/>
</dbReference>
<dbReference type="Pfam" id="PF01427">
    <property type="entry name" value="Peptidase_M15"/>
    <property type="match status" value="1"/>
</dbReference>
<evidence type="ECO:0000256" key="9">
    <source>
        <dbReference type="HAMAP-Rule" id="MF_01924"/>
    </source>
</evidence>
<dbReference type="Proteomes" id="UP000309673">
    <property type="component" value="Unassembled WGS sequence"/>
</dbReference>
<feature type="chain" id="PRO_5039310516" description="D-alanyl-D-alanine dipeptidase" evidence="11">
    <location>
        <begin position="28"/>
        <end position="241"/>
    </location>
</feature>
<dbReference type="GO" id="GO:0008237">
    <property type="term" value="F:metallopeptidase activity"/>
    <property type="evidence" value="ECO:0007669"/>
    <property type="project" value="UniProtKB-KW"/>
</dbReference>
<keyword evidence="2 9" id="KW-0645">Protease</keyword>
<dbReference type="SUPFAM" id="SSF55166">
    <property type="entry name" value="Hedgehog/DD-peptidase"/>
    <property type="match status" value="1"/>
</dbReference>
<dbReference type="InterPro" id="IPR000755">
    <property type="entry name" value="A_A_dipeptidase"/>
</dbReference>
<reference evidence="12 13" key="1">
    <citation type="submission" date="2019-04" db="EMBL/GenBank/DDBJ databases">
        <title>Cohnella sp. nov., isolated from soil.</title>
        <authorList>
            <person name="Kim W."/>
        </authorList>
    </citation>
    <scope>NUCLEOTIDE SEQUENCE [LARGE SCALE GENOMIC DNA]</scope>
    <source>
        <strain evidence="12 13">CAU 1483</strain>
    </source>
</reference>
<dbReference type="PANTHER" id="PTHR43126">
    <property type="entry name" value="D-ALANYL-D-ALANINE DIPEPTIDASE"/>
    <property type="match status" value="1"/>
</dbReference>
<dbReference type="HAMAP" id="MF_01924">
    <property type="entry name" value="A_A_dipeptidase"/>
    <property type="match status" value="1"/>
</dbReference>
<dbReference type="OrthoDB" id="9801430at2"/>
<dbReference type="GO" id="GO:0160237">
    <property type="term" value="F:D-Ala-D-Ala dipeptidase activity"/>
    <property type="evidence" value="ECO:0007669"/>
    <property type="project" value="UniProtKB-EC"/>
</dbReference>
<keyword evidence="11" id="KW-0732">Signal</keyword>
<dbReference type="GO" id="GO:0006508">
    <property type="term" value="P:proteolysis"/>
    <property type="evidence" value="ECO:0007669"/>
    <property type="project" value="UniProtKB-KW"/>
</dbReference>
<name>A0A4U0FHY3_9BACL</name>
<evidence type="ECO:0000256" key="4">
    <source>
        <dbReference type="ARBA" id="ARBA00022801"/>
    </source>
</evidence>
<proteinExistence type="inferred from homology"/>
<evidence type="ECO:0000256" key="11">
    <source>
        <dbReference type="SAM" id="SignalP"/>
    </source>
</evidence>
<evidence type="ECO:0000256" key="10">
    <source>
        <dbReference type="PIRNR" id="PIRNR026671"/>
    </source>
</evidence>
<feature type="active site" description="Proton donor/acceptor" evidence="9">
    <location>
        <position position="220"/>
    </location>
</feature>
<keyword evidence="4 9" id="KW-0378">Hydrolase</keyword>
<comment type="cofactor">
    <cofactor evidence="9">
        <name>Zn(2+)</name>
        <dbReference type="ChEBI" id="CHEBI:29105"/>
    </cofactor>
    <text evidence="9">Binds 1 zinc ion per subunit.</text>
</comment>
<dbReference type="GO" id="GO:0071555">
    <property type="term" value="P:cell wall organization"/>
    <property type="evidence" value="ECO:0007669"/>
    <property type="project" value="UniProtKB-KW"/>
</dbReference>
<dbReference type="Gene3D" id="3.30.1380.10">
    <property type="match status" value="1"/>
</dbReference>
<evidence type="ECO:0000256" key="6">
    <source>
        <dbReference type="ARBA" id="ARBA00022997"/>
    </source>
</evidence>
<feature type="binding site" evidence="9">
    <location>
        <position position="155"/>
    </location>
    <ligand>
        <name>Zn(2+)</name>
        <dbReference type="ChEBI" id="CHEBI:29105"/>
        <note>catalytic</note>
    </ligand>
</feature>
<evidence type="ECO:0000256" key="5">
    <source>
        <dbReference type="ARBA" id="ARBA00022833"/>
    </source>
</evidence>
<feature type="binding site" evidence="9">
    <location>
        <position position="223"/>
    </location>
    <ligand>
        <name>Zn(2+)</name>
        <dbReference type="ChEBI" id="CHEBI:29105"/>
        <note>catalytic</note>
    </ligand>
</feature>
<dbReference type="EC" id="3.4.13.22" evidence="9 10"/>
<organism evidence="12 13">
    <name type="scientific">Cohnella pontilimi</name>
    <dbReference type="NCBI Taxonomy" id="2564100"/>
    <lineage>
        <taxon>Bacteria</taxon>
        <taxon>Bacillati</taxon>
        <taxon>Bacillota</taxon>
        <taxon>Bacilli</taxon>
        <taxon>Bacillales</taxon>
        <taxon>Paenibacillaceae</taxon>
        <taxon>Cohnella</taxon>
    </lineage>
</organism>
<evidence type="ECO:0000256" key="2">
    <source>
        <dbReference type="ARBA" id="ARBA00022670"/>
    </source>
</evidence>
<comment type="catalytic activity">
    <reaction evidence="1 9 10">
        <text>D-alanyl-D-alanine + H2O = 2 D-alanine</text>
        <dbReference type="Rhea" id="RHEA:20661"/>
        <dbReference type="ChEBI" id="CHEBI:15377"/>
        <dbReference type="ChEBI" id="CHEBI:57416"/>
        <dbReference type="ChEBI" id="CHEBI:57822"/>
        <dbReference type="EC" id="3.4.13.22"/>
    </reaction>
</comment>
<evidence type="ECO:0000313" key="13">
    <source>
        <dbReference type="Proteomes" id="UP000309673"/>
    </source>
</evidence>
<gene>
    <name evidence="12" type="ORF">E5161_00980</name>
</gene>
<evidence type="ECO:0000256" key="8">
    <source>
        <dbReference type="ARBA" id="ARBA00023316"/>
    </source>
</evidence>
<feature type="signal peptide" evidence="11">
    <location>
        <begin position="1"/>
        <end position="27"/>
    </location>
</feature>
<dbReference type="AlphaFoldDB" id="A0A4U0FHY3"/>